<gene>
    <name evidence="2" type="ORF">LY90DRAFT_510421</name>
</gene>
<feature type="region of interest" description="Disordered" evidence="1">
    <location>
        <begin position="26"/>
        <end position="47"/>
    </location>
</feature>
<sequence>MVKGSNSLFDVFSKILENLNEYFKRNDEKNDNKEKEENNNIENENDEDFNEYDIYLNKYTNISNYEIENIKCLMPLTVSELNIDDQFSQYLTNLNSTIYLIRDDIENSNDNVEYNNIVRIYNKVLEKN</sequence>
<name>A0A1Y2BZS3_9FUNG</name>
<organism evidence="2 3">
    <name type="scientific">Neocallimastix californiae</name>
    <dbReference type="NCBI Taxonomy" id="1754190"/>
    <lineage>
        <taxon>Eukaryota</taxon>
        <taxon>Fungi</taxon>
        <taxon>Fungi incertae sedis</taxon>
        <taxon>Chytridiomycota</taxon>
        <taxon>Chytridiomycota incertae sedis</taxon>
        <taxon>Neocallimastigomycetes</taxon>
        <taxon>Neocallimastigales</taxon>
        <taxon>Neocallimastigaceae</taxon>
        <taxon>Neocallimastix</taxon>
    </lineage>
</organism>
<evidence type="ECO:0000256" key="1">
    <source>
        <dbReference type="SAM" id="MobiDB-lite"/>
    </source>
</evidence>
<dbReference type="Proteomes" id="UP000193920">
    <property type="component" value="Unassembled WGS sequence"/>
</dbReference>
<dbReference type="AlphaFoldDB" id="A0A1Y2BZS3"/>
<proteinExistence type="predicted"/>
<accession>A0A1Y2BZS3</accession>
<reference evidence="2 3" key="1">
    <citation type="submission" date="2016-08" db="EMBL/GenBank/DDBJ databases">
        <title>A Parts List for Fungal Cellulosomes Revealed by Comparative Genomics.</title>
        <authorList>
            <consortium name="DOE Joint Genome Institute"/>
            <person name="Haitjema C.H."/>
            <person name="Gilmore S.P."/>
            <person name="Henske J.K."/>
            <person name="Solomon K.V."/>
            <person name="De Groot R."/>
            <person name="Kuo A."/>
            <person name="Mondo S.J."/>
            <person name="Salamov A.A."/>
            <person name="Labutti K."/>
            <person name="Zhao Z."/>
            <person name="Chiniquy J."/>
            <person name="Barry K."/>
            <person name="Brewer H.M."/>
            <person name="Purvine S.O."/>
            <person name="Wright A.T."/>
            <person name="Boxma B."/>
            <person name="Van Alen T."/>
            <person name="Hackstein J.H."/>
            <person name="Baker S.E."/>
            <person name="Grigoriev I.V."/>
            <person name="O'Malley M.A."/>
        </authorList>
    </citation>
    <scope>NUCLEOTIDE SEQUENCE [LARGE SCALE GENOMIC DNA]</scope>
    <source>
        <strain evidence="2 3">G1</strain>
    </source>
</reference>
<evidence type="ECO:0000313" key="2">
    <source>
        <dbReference type="EMBL" id="ORY40293.1"/>
    </source>
</evidence>
<evidence type="ECO:0000313" key="3">
    <source>
        <dbReference type="Proteomes" id="UP000193920"/>
    </source>
</evidence>
<comment type="caution">
    <text evidence="2">The sequence shown here is derived from an EMBL/GenBank/DDBJ whole genome shotgun (WGS) entry which is preliminary data.</text>
</comment>
<feature type="compositionally biased region" description="Basic and acidic residues" evidence="1">
    <location>
        <begin position="26"/>
        <end position="38"/>
    </location>
</feature>
<keyword evidence="3" id="KW-1185">Reference proteome</keyword>
<dbReference type="EMBL" id="MCOG01000128">
    <property type="protein sequence ID" value="ORY40293.1"/>
    <property type="molecule type" value="Genomic_DNA"/>
</dbReference>
<protein>
    <submittedName>
        <fullName evidence="2">Uncharacterized protein</fullName>
    </submittedName>
</protein>